<protein>
    <recommendedName>
        <fullName evidence="3">BTB domain-containing protein</fullName>
    </recommendedName>
</protein>
<evidence type="ECO:0008006" key="3">
    <source>
        <dbReference type="Google" id="ProtNLM"/>
    </source>
</evidence>
<dbReference type="Gene3D" id="3.30.710.10">
    <property type="entry name" value="Potassium Channel Kv1.1, Chain A"/>
    <property type="match status" value="1"/>
</dbReference>
<dbReference type="SUPFAM" id="SSF54695">
    <property type="entry name" value="POZ domain"/>
    <property type="match status" value="1"/>
</dbReference>
<dbReference type="Proteomes" id="UP000663846">
    <property type="component" value="Unassembled WGS sequence"/>
</dbReference>
<dbReference type="InterPro" id="IPR011333">
    <property type="entry name" value="SKP1/BTB/POZ_sf"/>
</dbReference>
<dbReference type="AlphaFoldDB" id="A0A8H2WAU0"/>
<reference evidence="1" key="1">
    <citation type="submission" date="2021-01" db="EMBL/GenBank/DDBJ databases">
        <authorList>
            <person name="Kaushik A."/>
        </authorList>
    </citation>
    <scope>NUCLEOTIDE SEQUENCE</scope>
    <source>
        <strain evidence="1">AG1-1C</strain>
    </source>
</reference>
<sequence length="243" mass="27797">MEFSPKYTVSIKGKDFQLDQSQIEFDSPNYFTICFLGDFREAQTRHVELSRDPELFQLIVSYLSGYEIFPLTDKNTPATMSSISALINLRADAKFYQLEGLAAECDSLIDHLGVKNVKENRFLVLGDVSYSNMDELDSMDNYVDDPIYRIPTSASWRTYVTQEKFSQEPFNQLTTPGLSHGIEGMRQASAVGRFILKSIKNYNPLDWKLVGWWTQESYRGEYQASELVVVVEDLKRACVDSSI</sequence>
<gene>
    <name evidence="1" type="ORF">RDB_LOCUS16254</name>
</gene>
<dbReference type="EMBL" id="CAJMWS010000083">
    <property type="protein sequence ID" value="CAE6358208.1"/>
    <property type="molecule type" value="Genomic_DNA"/>
</dbReference>
<organism evidence="1 2">
    <name type="scientific">Rhizoctonia solani</name>
    <dbReference type="NCBI Taxonomy" id="456999"/>
    <lineage>
        <taxon>Eukaryota</taxon>
        <taxon>Fungi</taxon>
        <taxon>Dikarya</taxon>
        <taxon>Basidiomycota</taxon>
        <taxon>Agaricomycotina</taxon>
        <taxon>Agaricomycetes</taxon>
        <taxon>Cantharellales</taxon>
        <taxon>Ceratobasidiaceae</taxon>
        <taxon>Rhizoctonia</taxon>
    </lineage>
</organism>
<proteinExistence type="predicted"/>
<comment type="caution">
    <text evidence="1">The sequence shown here is derived from an EMBL/GenBank/DDBJ whole genome shotgun (WGS) entry which is preliminary data.</text>
</comment>
<name>A0A8H2WAU0_9AGAM</name>
<dbReference type="PANTHER" id="PTHR31758">
    <property type="entry name" value="BTB/POZ DOMAIN-CONTAINING PROTEIN YLR108C"/>
    <property type="match status" value="1"/>
</dbReference>
<accession>A0A8H2WAU0</accession>
<evidence type="ECO:0000313" key="1">
    <source>
        <dbReference type="EMBL" id="CAE6358208.1"/>
    </source>
</evidence>
<evidence type="ECO:0000313" key="2">
    <source>
        <dbReference type="Proteomes" id="UP000663846"/>
    </source>
</evidence>
<dbReference type="PANTHER" id="PTHR31758:SF2">
    <property type="entry name" value="BTB_POZ DOMAIN-CONTAINING PROTEIN YLR108C"/>
    <property type="match status" value="1"/>
</dbReference>